<keyword evidence="3" id="KW-1185">Reference proteome</keyword>
<dbReference type="Gene3D" id="3.90.1200.10">
    <property type="match status" value="1"/>
</dbReference>
<dbReference type="InterPro" id="IPR002575">
    <property type="entry name" value="Aminoglycoside_PTrfase"/>
</dbReference>
<feature type="domain" description="Aminoglycoside phosphotransferase" evidence="1">
    <location>
        <begin position="43"/>
        <end position="283"/>
    </location>
</feature>
<dbReference type="InterPro" id="IPR052898">
    <property type="entry name" value="ACAD10-like"/>
</dbReference>
<keyword evidence="2" id="KW-0808">Transferase</keyword>
<dbReference type="InterPro" id="IPR011009">
    <property type="entry name" value="Kinase-like_dom_sf"/>
</dbReference>
<dbReference type="GO" id="GO:0016740">
    <property type="term" value="F:transferase activity"/>
    <property type="evidence" value="ECO:0007669"/>
    <property type="project" value="UniProtKB-KW"/>
</dbReference>
<reference evidence="2 3" key="1">
    <citation type="submission" date="2019-05" db="EMBL/GenBank/DDBJ databases">
        <authorList>
            <person name="Lee S.D."/>
        </authorList>
    </citation>
    <scope>NUCLEOTIDE SEQUENCE [LARGE SCALE GENOMIC DNA]</scope>
    <source>
        <strain evidence="2 3">GH2-6</strain>
    </source>
</reference>
<reference evidence="2 3" key="2">
    <citation type="submission" date="2019-06" db="EMBL/GenBank/DDBJ databases">
        <title>Martelella lutilitoris sp. nov., isolated from a tidal mudflat.</title>
        <authorList>
            <person name="Kim Y.-J."/>
        </authorList>
    </citation>
    <scope>NUCLEOTIDE SEQUENCE [LARGE SCALE GENOMIC DNA]</scope>
    <source>
        <strain evidence="2 3">GH2-6</strain>
    </source>
</reference>
<dbReference type="AlphaFoldDB" id="A0A5C4JR50"/>
<comment type="caution">
    <text evidence="2">The sequence shown here is derived from an EMBL/GenBank/DDBJ whole genome shotgun (WGS) entry which is preliminary data.</text>
</comment>
<dbReference type="PANTHER" id="PTHR47829">
    <property type="entry name" value="HYDROLASE, PUTATIVE (AFU_ORTHOLOGUE AFUA_1G12880)-RELATED"/>
    <property type="match status" value="1"/>
</dbReference>
<name>A0A5C4JR50_9HYPH</name>
<dbReference type="EMBL" id="VCLB01000005">
    <property type="protein sequence ID" value="TNB47770.1"/>
    <property type="molecule type" value="Genomic_DNA"/>
</dbReference>
<accession>A0A5C4JR50</accession>
<dbReference type="RefSeq" id="WP_138748216.1">
    <property type="nucleotide sequence ID" value="NZ_VCLB01000005.1"/>
</dbReference>
<dbReference type="InterPro" id="IPR041726">
    <property type="entry name" value="ACAD10_11_N"/>
</dbReference>
<gene>
    <name evidence="2" type="ORF">FF124_09220</name>
</gene>
<sequence>MSTRNANSSAVTIPPLPNHRFDEAALARWLSDSLPDTRDGLRVEQYQGGMSNPTFLLTLPSGRRYVLRKKPPGKLLPKAHAIDREYRVMRALEDSGVPVPRMIAYCDDPGVIGAEFFVMEHMEGRIIRSVAMDPLPRTERVELAWSLVDTLAALHKVDWRTAGLEGFGRPEGYLARQTARWSAQYEAAKSDLPKNFDYSQMDWLRDWLLKHSQVSDESTIVHGDYRLGNVVVHPREPRVIGVLDWELSTIGHPLADLAYLCLHYRLPLDLPGVQDLLAAGLPPEKDILARYRTATGRDDIPDWPVFLAFSCFRSAAISQGVAARAARGTASSASADPEKDGTRARRVAEAGARIARSM</sequence>
<dbReference type="SUPFAM" id="SSF56112">
    <property type="entry name" value="Protein kinase-like (PK-like)"/>
    <property type="match status" value="1"/>
</dbReference>
<evidence type="ECO:0000259" key="1">
    <source>
        <dbReference type="Pfam" id="PF01636"/>
    </source>
</evidence>
<dbReference type="Proteomes" id="UP000307874">
    <property type="component" value="Unassembled WGS sequence"/>
</dbReference>
<dbReference type="CDD" id="cd05154">
    <property type="entry name" value="ACAD10_11_N-like"/>
    <property type="match status" value="1"/>
</dbReference>
<dbReference type="Pfam" id="PF01636">
    <property type="entry name" value="APH"/>
    <property type="match status" value="1"/>
</dbReference>
<evidence type="ECO:0000313" key="2">
    <source>
        <dbReference type="EMBL" id="TNB47770.1"/>
    </source>
</evidence>
<evidence type="ECO:0000313" key="3">
    <source>
        <dbReference type="Proteomes" id="UP000307874"/>
    </source>
</evidence>
<organism evidence="2 3">
    <name type="scientific">Martelella lutilitoris</name>
    <dbReference type="NCBI Taxonomy" id="2583532"/>
    <lineage>
        <taxon>Bacteria</taxon>
        <taxon>Pseudomonadati</taxon>
        <taxon>Pseudomonadota</taxon>
        <taxon>Alphaproteobacteria</taxon>
        <taxon>Hyphomicrobiales</taxon>
        <taxon>Aurantimonadaceae</taxon>
        <taxon>Martelella</taxon>
    </lineage>
</organism>
<dbReference type="OrthoDB" id="3806873at2"/>
<protein>
    <submittedName>
        <fullName evidence="2">Phosphotransferase family protein</fullName>
    </submittedName>
</protein>
<dbReference type="Gene3D" id="3.30.200.20">
    <property type="entry name" value="Phosphorylase Kinase, domain 1"/>
    <property type="match status" value="1"/>
</dbReference>
<proteinExistence type="predicted"/>
<dbReference type="PANTHER" id="PTHR47829:SF1">
    <property type="entry name" value="HAD FAMILY PHOSPHATASE"/>
    <property type="match status" value="1"/>
</dbReference>